<evidence type="ECO:0000313" key="2">
    <source>
        <dbReference type="Proteomes" id="UP001567538"/>
    </source>
</evidence>
<name>A0ABD1GZ29_SALDI</name>
<dbReference type="Proteomes" id="UP001567538">
    <property type="component" value="Unassembled WGS sequence"/>
</dbReference>
<dbReference type="PANTHER" id="PTHR33264:SF8">
    <property type="entry name" value="EXPRESSED PROTEIN"/>
    <property type="match status" value="1"/>
</dbReference>
<gene>
    <name evidence="1" type="ORF">AAHA92_17371</name>
</gene>
<accession>A0ABD1GZ29</accession>
<organism evidence="1 2">
    <name type="scientific">Salvia divinorum</name>
    <name type="common">Maria pastora</name>
    <name type="synonym">Diviner's sage</name>
    <dbReference type="NCBI Taxonomy" id="28513"/>
    <lineage>
        <taxon>Eukaryota</taxon>
        <taxon>Viridiplantae</taxon>
        <taxon>Streptophyta</taxon>
        <taxon>Embryophyta</taxon>
        <taxon>Tracheophyta</taxon>
        <taxon>Spermatophyta</taxon>
        <taxon>Magnoliopsida</taxon>
        <taxon>eudicotyledons</taxon>
        <taxon>Gunneridae</taxon>
        <taxon>Pentapetalae</taxon>
        <taxon>asterids</taxon>
        <taxon>lamiids</taxon>
        <taxon>Lamiales</taxon>
        <taxon>Lamiaceae</taxon>
        <taxon>Nepetoideae</taxon>
        <taxon>Mentheae</taxon>
        <taxon>Salviinae</taxon>
        <taxon>Salvia</taxon>
        <taxon>Salvia subgen. Calosphace</taxon>
    </lineage>
</organism>
<keyword evidence="2" id="KW-1185">Reference proteome</keyword>
<dbReference type="AlphaFoldDB" id="A0ABD1GZ29"/>
<dbReference type="EMBL" id="JBEAFC010000007">
    <property type="protein sequence ID" value="KAL1549242.1"/>
    <property type="molecule type" value="Genomic_DNA"/>
</dbReference>
<comment type="caution">
    <text evidence="1">The sequence shown here is derived from an EMBL/GenBank/DDBJ whole genome shotgun (WGS) entry which is preliminary data.</text>
</comment>
<sequence>MTRHIRLHQSSSMGARRQPLLDTDFSSRGGMRRLSVAEMAGGATAECAAVCCCCPCGVLNLAVLAVYKVPAGLCRKALRKQRHRQLLKKGILQPHGYSCDDEYFFRHHSDCSSDSSVVTSFESSRSGNVQVIELEKEMMDKFYGAGFWRSPSQKSDTSGLTTVVSFS</sequence>
<evidence type="ECO:0000313" key="1">
    <source>
        <dbReference type="EMBL" id="KAL1549242.1"/>
    </source>
</evidence>
<reference evidence="1 2" key="1">
    <citation type="submission" date="2024-06" db="EMBL/GenBank/DDBJ databases">
        <title>A chromosome level genome sequence of Diviner's sage (Salvia divinorum).</title>
        <authorList>
            <person name="Ford S.A."/>
            <person name="Ro D.-K."/>
            <person name="Ness R.W."/>
            <person name="Phillips M.A."/>
        </authorList>
    </citation>
    <scope>NUCLEOTIDE SEQUENCE [LARGE SCALE GENOMIC DNA]</scope>
    <source>
        <strain evidence="1">SAF-2024a</strain>
        <tissue evidence="1">Leaf</tissue>
    </source>
</reference>
<protein>
    <submittedName>
        <fullName evidence="1">Uncharacterized protein</fullName>
    </submittedName>
</protein>
<proteinExistence type="predicted"/>
<dbReference type="PANTHER" id="PTHR33264">
    <property type="entry name" value="EXPRESSED PROTEIN"/>
    <property type="match status" value="1"/>
</dbReference>